<sequence>MGKWLAAPPVLVPPPGQGRAPQNGGATHARRALSTTLQPYNSKEFRSSGVSEGDYWHYCYGCSRMLLAPRRARFVAAERRGKFLRAGGIVEACATLRLLASRIAGQPDPDDLHLARITFLWLEISNNPGRWAGDPGTLERLRSNGSKFTSRFSSPPNHLSHRRKISCTSPALGTWLVKFSKELPSLSLAVSCLSIFGSHLNARRYGVWSTSKEMVRAALLVRIESSVYPFDQVMTSDNHLKEMITVGRMDSKVASAA</sequence>
<dbReference type="GeneID" id="34616432"/>
<dbReference type="AlphaFoldDB" id="A0A1L9SCF2"/>
<dbReference type="EMBL" id="KV878347">
    <property type="protein sequence ID" value="OJJ44823.1"/>
    <property type="molecule type" value="Genomic_DNA"/>
</dbReference>
<organism evidence="1 2">
    <name type="scientific">Penicilliopsis zonata CBS 506.65</name>
    <dbReference type="NCBI Taxonomy" id="1073090"/>
    <lineage>
        <taxon>Eukaryota</taxon>
        <taxon>Fungi</taxon>
        <taxon>Dikarya</taxon>
        <taxon>Ascomycota</taxon>
        <taxon>Pezizomycotina</taxon>
        <taxon>Eurotiomycetes</taxon>
        <taxon>Eurotiomycetidae</taxon>
        <taxon>Eurotiales</taxon>
        <taxon>Aspergillaceae</taxon>
        <taxon>Penicilliopsis</taxon>
    </lineage>
</organism>
<evidence type="ECO:0000313" key="2">
    <source>
        <dbReference type="Proteomes" id="UP000184188"/>
    </source>
</evidence>
<gene>
    <name evidence="1" type="ORF">ASPZODRAFT_744929</name>
</gene>
<evidence type="ECO:0000313" key="1">
    <source>
        <dbReference type="EMBL" id="OJJ44823.1"/>
    </source>
</evidence>
<name>A0A1L9SCF2_9EURO</name>
<accession>A0A1L9SCF2</accession>
<dbReference type="Proteomes" id="UP000184188">
    <property type="component" value="Unassembled WGS sequence"/>
</dbReference>
<reference evidence="2" key="1">
    <citation type="journal article" date="2017" name="Genome Biol.">
        <title>Comparative genomics reveals high biological diversity and specific adaptations in the industrially and medically important fungal genus Aspergillus.</title>
        <authorList>
            <person name="de Vries R.P."/>
            <person name="Riley R."/>
            <person name="Wiebenga A."/>
            <person name="Aguilar-Osorio G."/>
            <person name="Amillis S."/>
            <person name="Uchima C.A."/>
            <person name="Anderluh G."/>
            <person name="Asadollahi M."/>
            <person name="Askin M."/>
            <person name="Barry K."/>
            <person name="Battaglia E."/>
            <person name="Bayram O."/>
            <person name="Benocci T."/>
            <person name="Braus-Stromeyer S.A."/>
            <person name="Caldana C."/>
            <person name="Canovas D."/>
            <person name="Cerqueira G.C."/>
            <person name="Chen F."/>
            <person name="Chen W."/>
            <person name="Choi C."/>
            <person name="Clum A."/>
            <person name="Dos Santos R.A."/>
            <person name="Damasio A.R."/>
            <person name="Diallinas G."/>
            <person name="Emri T."/>
            <person name="Fekete E."/>
            <person name="Flipphi M."/>
            <person name="Freyberg S."/>
            <person name="Gallo A."/>
            <person name="Gournas C."/>
            <person name="Habgood R."/>
            <person name="Hainaut M."/>
            <person name="Harispe M.L."/>
            <person name="Henrissat B."/>
            <person name="Hilden K.S."/>
            <person name="Hope R."/>
            <person name="Hossain A."/>
            <person name="Karabika E."/>
            <person name="Karaffa L."/>
            <person name="Karanyi Z."/>
            <person name="Krasevec N."/>
            <person name="Kuo A."/>
            <person name="Kusch H."/>
            <person name="LaButti K."/>
            <person name="Lagendijk E.L."/>
            <person name="Lapidus A."/>
            <person name="Levasseur A."/>
            <person name="Lindquist E."/>
            <person name="Lipzen A."/>
            <person name="Logrieco A.F."/>
            <person name="MacCabe A."/>
            <person name="Maekelae M.R."/>
            <person name="Malavazi I."/>
            <person name="Melin P."/>
            <person name="Meyer V."/>
            <person name="Mielnichuk N."/>
            <person name="Miskei M."/>
            <person name="Molnar A.P."/>
            <person name="Mule G."/>
            <person name="Ngan C.Y."/>
            <person name="Orejas M."/>
            <person name="Orosz E."/>
            <person name="Ouedraogo J.P."/>
            <person name="Overkamp K.M."/>
            <person name="Park H.-S."/>
            <person name="Perrone G."/>
            <person name="Piumi F."/>
            <person name="Punt P.J."/>
            <person name="Ram A.F."/>
            <person name="Ramon A."/>
            <person name="Rauscher S."/>
            <person name="Record E."/>
            <person name="Riano-Pachon D.M."/>
            <person name="Robert V."/>
            <person name="Roehrig J."/>
            <person name="Ruller R."/>
            <person name="Salamov A."/>
            <person name="Salih N.S."/>
            <person name="Samson R.A."/>
            <person name="Sandor E."/>
            <person name="Sanguinetti M."/>
            <person name="Schuetze T."/>
            <person name="Sepcic K."/>
            <person name="Shelest E."/>
            <person name="Sherlock G."/>
            <person name="Sophianopoulou V."/>
            <person name="Squina F.M."/>
            <person name="Sun H."/>
            <person name="Susca A."/>
            <person name="Todd R.B."/>
            <person name="Tsang A."/>
            <person name="Unkles S.E."/>
            <person name="van de Wiele N."/>
            <person name="van Rossen-Uffink D."/>
            <person name="Oliveira J.V."/>
            <person name="Vesth T.C."/>
            <person name="Visser J."/>
            <person name="Yu J.-H."/>
            <person name="Zhou M."/>
            <person name="Andersen M.R."/>
            <person name="Archer D.B."/>
            <person name="Baker S.E."/>
            <person name="Benoit I."/>
            <person name="Brakhage A.A."/>
            <person name="Braus G.H."/>
            <person name="Fischer R."/>
            <person name="Frisvad J.C."/>
            <person name="Goldman G.H."/>
            <person name="Houbraken J."/>
            <person name="Oakley B."/>
            <person name="Pocsi I."/>
            <person name="Scazzocchio C."/>
            <person name="Seiboth B."/>
            <person name="vanKuyk P.A."/>
            <person name="Wortman J."/>
            <person name="Dyer P.S."/>
            <person name="Grigoriev I.V."/>
        </authorList>
    </citation>
    <scope>NUCLEOTIDE SEQUENCE [LARGE SCALE GENOMIC DNA]</scope>
    <source>
        <strain evidence="2">CBS 506.65</strain>
    </source>
</reference>
<protein>
    <submittedName>
        <fullName evidence="1">Uncharacterized protein</fullName>
    </submittedName>
</protein>
<dbReference type="RefSeq" id="XP_022579333.1">
    <property type="nucleotide sequence ID" value="XM_022729968.1"/>
</dbReference>
<dbReference type="VEuPathDB" id="FungiDB:ASPZODRAFT_744929"/>
<keyword evidence="2" id="KW-1185">Reference proteome</keyword>
<proteinExistence type="predicted"/>